<evidence type="ECO:0000256" key="1">
    <source>
        <dbReference type="SAM" id="MobiDB-lite"/>
    </source>
</evidence>
<gene>
    <name evidence="2" type="ORF">KIW84_024247</name>
</gene>
<proteinExistence type="predicted"/>
<feature type="compositionally biased region" description="Low complexity" evidence="1">
    <location>
        <begin position="151"/>
        <end position="162"/>
    </location>
</feature>
<dbReference type="PANTHER" id="PTHR13468">
    <property type="entry name" value="DEK PROTEIN"/>
    <property type="match status" value="1"/>
</dbReference>
<organism evidence="2 3">
    <name type="scientific">Pisum sativum</name>
    <name type="common">Garden pea</name>
    <name type="synonym">Lathyrus oleraceus</name>
    <dbReference type="NCBI Taxonomy" id="3888"/>
    <lineage>
        <taxon>Eukaryota</taxon>
        <taxon>Viridiplantae</taxon>
        <taxon>Streptophyta</taxon>
        <taxon>Embryophyta</taxon>
        <taxon>Tracheophyta</taxon>
        <taxon>Spermatophyta</taxon>
        <taxon>Magnoliopsida</taxon>
        <taxon>eudicotyledons</taxon>
        <taxon>Gunneridae</taxon>
        <taxon>Pentapetalae</taxon>
        <taxon>rosids</taxon>
        <taxon>fabids</taxon>
        <taxon>Fabales</taxon>
        <taxon>Fabaceae</taxon>
        <taxon>Papilionoideae</taxon>
        <taxon>50 kb inversion clade</taxon>
        <taxon>NPAAA clade</taxon>
        <taxon>Hologalegina</taxon>
        <taxon>IRL clade</taxon>
        <taxon>Fabeae</taxon>
        <taxon>Lathyrus</taxon>
    </lineage>
</organism>
<dbReference type="GO" id="GO:0042393">
    <property type="term" value="F:histone binding"/>
    <property type="evidence" value="ECO:0007669"/>
    <property type="project" value="TreeGrafter"/>
</dbReference>
<name>A0A9D4YIV8_PEA</name>
<evidence type="ECO:0000313" key="3">
    <source>
        <dbReference type="Proteomes" id="UP001058974"/>
    </source>
</evidence>
<dbReference type="AlphaFoldDB" id="A0A9D4YIV8"/>
<evidence type="ECO:0008006" key="4">
    <source>
        <dbReference type="Google" id="ProtNLM"/>
    </source>
</evidence>
<protein>
    <recommendedName>
        <fullName evidence="4">DEK C-terminal domain-containing protein</fullName>
    </recommendedName>
</protein>
<feature type="region of interest" description="Disordered" evidence="1">
    <location>
        <begin position="198"/>
        <end position="223"/>
    </location>
</feature>
<dbReference type="GO" id="GO:0005634">
    <property type="term" value="C:nucleus"/>
    <property type="evidence" value="ECO:0007669"/>
    <property type="project" value="TreeGrafter"/>
</dbReference>
<reference evidence="2 3" key="1">
    <citation type="journal article" date="2022" name="Nat. Genet.">
        <title>Improved pea reference genome and pan-genome highlight genomic features and evolutionary characteristics.</title>
        <authorList>
            <person name="Yang T."/>
            <person name="Liu R."/>
            <person name="Luo Y."/>
            <person name="Hu S."/>
            <person name="Wang D."/>
            <person name="Wang C."/>
            <person name="Pandey M.K."/>
            <person name="Ge S."/>
            <person name="Xu Q."/>
            <person name="Li N."/>
            <person name="Li G."/>
            <person name="Huang Y."/>
            <person name="Saxena R.K."/>
            <person name="Ji Y."/>
            <person name="Li M."/>
            <person name="Yan X."/>
            <person name="He Y."/>
            <person name="Liu Y."/>
            <person name="Wang X."/>
            <person name="Xiang C."/>
            <person name="Varshney R.K."/>
            <person name="Ding H."/>
            <person name="Gao S."/>
            <person name="Zong X."/>
        </authorList>
    </citation>
    <scope>NUCLEOTIDE SEQUENCE [LARGE SCALE GENOMIC DNA]</scope>
    <source>
        <strain evidence="2 3">cv. Zhongwan 6</strain>
    </source>
</reference>
<comment type="caution">
    <text evidence="2">The sequence shown here is derived from an EMBL/GenBank/DDBJ whole genome shotgun (WGS) entry which is preliminary data.</text>
</comment>
<dbReference type="Gramene" id="Psat02G0424700-T1">
    <property type="protein sequence ID" value="KAI5438430.1"/>
    <property type="gene ID" value="KIW84_024247"/>
</dbReference>
<keyword evidence="3" id="KW-1185">Reference proteome</keyword>
<dbReference type="GO" id="GO:0006325">
    <property type="term" value="P:chromatin organization"/>
    <property type="evidence" value="ECO:0007669"/>
    <property type="project" value="InterPro"/>
</dbReference>
<dbReference type="InterPro" id="IPR044198">
    <property type="entry name" value="DEK"/>
</dbReference>
<dbReference type="GO" id="GO:2000779">
    <property type="term" value="P:regulation of double-strand break repair"/>
    <property type="evidence" value="ECO:0007669"/>
    <property type="project" value="TreeGrafter"/>
</dbReference>
<dbReference type="PANTHER" id="PTHR13468:SF22">
    <property type="entry name" value="DEK DOMAIN-CONTAINING CHROMATIN-ASSOCIATED PROTEIN 3"/>
    <property type="match status" value="1"/>
</dbReference>
<dbReference type="Proteomes" id="UP001058974">
    <property type="component" value="Chromosome 2"/>
</dbReference>
<feature type="compositionally biased region" description="Basic and acidic residues" evidence="1">
    <location>
        <begin position="212"/>
        <end position="223"/>
    </location>
</feature>
<evidence type="ECO:0000313" key="2">
    <source>
        <dbReference type="EMBL" id="KAI5438430.1"/>
    </source>
</evidence>
<feature type="region of interest" description="Disordered" evidence="1">
    <location>
        <begin position="141"/>
        <end position="162"/>
    </location>
</feature>
<dbReference type="EMBL" id="JAMSHJ010000002">
    <property type="protein sequence ID" value="KAI5438430.1"/>
    <property type="molecule type" value="Genomic_DNA"/>
</dbReference>
<accession>A0A9D4YIV8</accession>
<sequence>MVEALICTQNWLKPSDNDLNVLNMTEEYEISESIVSEFQVATGGAAAPTQAGPAPEVKKNISRFSGFVWYENEEKQMIKVKEKFDKCNKEKLLDVCDVLDIQVAKANTRKEDIIAKLINFLVAPHVTRAVLLEEQEKSIKGKKRKRITKQGSSRSGASTSKRSAKATFTDILKLLGKQFDTDLTPRKASLKTMIQEELTKLADEDEEDSENDETHTSGKEIEA</sequence>
<dbReference type="GO" id="GO:0003677">
    <property type="term" value="F:DNA binding"/>
    <property type="evidence" value="ECO:0007669"/>
    <property type="project" value="InterPro"/>
</dbReference>